<dbReference type="EMBL" id="JABFUD020000020">
    <property type="protein sequence ID" value="KAI5063870.1"/>
    <property type="molecule type" value="Genomic_DNA"/>
</dbReference>
<comment type="caution">
    <text evidence="10">The sequence shown here is derived from an EMBL/GenBank/DDBJ whole genome shotgun (WGS) entry which is preliminary data.</text>
</comment>
<keyword evidence="7" id="KW-0378">Hydrolase</keyword>
<evidence type="ECO:0000313" key="10">
    <source>
        <dbReference type="EMBL" id="KAI5063870.1"/>
    </source>
</evidence>
<dbReference type="Pfam" id="PF00326">
    <property type="entry name" value="Peptidase_S9"/>
    <property type="match status" value="1"/>
</dbReference>
<dbReference type="SUPFAM" id="SSF82171">
    <property type="entry name" value="DPP6 N-terminal domain-like"/>
    <property type="match status" value="1"/>
</dbReference>
<dbReference type="InterPro" id="IPR002471">
    <property type="entry name" value="Pept_S9_AS"/>
</dbReference>
<dbReference type="PANTHER" id="PTHR42776">
    <property type="entry name" value="SERINE PEPTIDASE S9 FAMILY MEMBER"/>
    <property type="match status" value="1"/>
</dbReference>
<feature type="domain" description="Acylamino-acid-releasing enzyme N-terminal" evidence="9">
    <location>
        <begin position="70"/>
        <end position="539"/>
    </location>
</feature>
<evidence type="ECO:0000256" key="2">
    <source>
        <dbReference type="ARBA" id="ARBA00004496"/>
    </source>
</evidence>
<comment type="subcellular location">
    <subcellularLocation>
        <location evidence="2">Cytoplasm</location>
    </subcellularLocation>
</comment>
<dbReference type="GO" id="GO:0005737">
    <property type="term" value="C:cytoplasm"/>
    <property type="evidence" value="ECO:0007669"/>
    <property type="project" value="UniProtKB-SubCell"/>
</dbReference>
<dbReference type="GO" id="GO:0004252">
    <property type="term" value="F:serine-type endopeptidase activity"/>
    <property type="evidence" value="ECO:0007669"/>
    <property type="project" value="InterPro"/>
</dbReference>
<organism evidence="10 11">
    <name type="scientific">Adiantum capillus-veneris</name>
    <name type="common">Maidenhair fern</name>
    <dbReference type="NCBI Taxonomy" id="13818"/>
    <lineage>
        <taxon>Eukaryota</taxon>
        <taxon>Viridiplantae</taxon>
        <taxon>Streptophyta</taxon>
        <taxon>Embryophyta</taxon>
        <taxon>Tracheophyta</taxon>
        <taxon>Polypodiopsida</taxon>
        <taxon>Polypodiidae</taxon>
        <taxon>Polypodiales</taxon>
        <taxon>Pteridineae</taxon>
        <taxon>Pteridaceae</taxon>
        <taxon>Vittarioideae</taxon>
        <taxon>Adiantum</taxon>
    </lineage>
</organism>
<evidence type="ECO:0000259" key="9">
    <source>
        <dbReference type="Pfam" id="PF19283"/>
    </source>
</evidence>
<dbReference type="Gene3D" id="3.40.50.1820">
    <property type="entry name" value="alpha/beta hydrolase"/>
    <property type="match status" value="1"/>
</dbReference>
<reference evidence="10" key="1">
    <citation type="submission" date="2021-01" db="EMBL/GenBank/DDBJ databases">
        <title>Adiantum capillus-veneris genome.</title>
        <authorList>
            <person name="Fang Y."/>
            <person name="Liao Q."/>
        </authorList>
    </citation>
    <scope>NUCLEOTIDE SEQUENCE</scope>
    <source>
        <strain evidence="10">H3</strain>
        <tissue evidence="10">Leaf</tissue>
    </source>
</reference>
<dbReference type="Pfam" id="PF19283">
    <property type="entry name" value="APEH_N"/>
    <property type="match status" value="1"/>
</dbReference>
<dbReference type="PANTHER" id="PTHR42776:SF4">
    <property type="entry name" value="ACYLAMINO-ACID-RELEASING ENZYME"/>
    <property type="match status" value="1"/>
</dbReference>
<keyword evidence="6" id="KW-0963">Cytoplasm</keyword>
<evidence type="ECO:0000256" key="7">
    <source>
        <dbReference type="ARBA" id="ARBA00022801"/>
    </source>
</evidence>
<dbReference type="GO" id="GO:0008242">
    <property type="term" value="F:omega peptidase activity"/>
    <property type="evidence" value="ECO:0007669"/>
    <property type="project" value="UniProtKB-EC"/>
</dbReference>
<dbReference type="InterPro" id="IPR029058">
    <property type="entry name" value="AB_hydrolase_fold"/>
</dbReference>
<dbReference type="EC" id="3.4.19.1" evidence="5"/>
<comment type="catalytic activity">
    <reaction evidence="1">
        <text>Cleavage of an N-acetyl or N-formyl amino acid from the N-terminus of a polypeptide.</text>
        <dbReference type="EC" id="3.4.19.1"/>
    </reaction>
</comment>
<dbReference type="InterPro" id="IPR045550">
    <property type="entry name" value="AARE_N"/>
</dbReference>
<comment type="similarity">
    <text evidence="3">Belongs to the peptidase S9C family.</text>
</comment>
<protein>
    <recommendedName>
        <fullName evidence="5">acylaminoacyl-peptidase</fullName>
        <ecNumber evidence="5">3.4.19.1</ecNumber>
    </recommendedName>
</protein>
<sequence>MLSSLQHRQLPSQLCNGPSRLDHHPFCNSARFVHLPCSTPTTLSSSIQQKHPLRTAKMASTKAEVPSTTEELNLLEHYELLQSIHRIPSIDKAWLLPSRTGHSLEALVAMSEVNLVANSKRKYLSFINIPKEQEKEATCNWSAFPFELTGISLLLPSSSGQKLLVVRNSDSTPKNGANPTKLEVWNSAQLVKEIWVPASIHGSIYVDGWFEGVSWSHDESYVAYVAEEPVIGKPVFGKALVSSSTQANDNDVHSWKGQGDWQEDWGESYTGKRRPCLYVADLQNGSVQKVDGVPDDLSVGQVTWAPGDSRLLIFVGWPSTSSNFNTLRKLGIKYCYNRPCALYAVQAFQDERVSDSPSSVCKLTNSITSAFLPRFSPNGNCLMFLSAEGAVTTGVHSGTNSLHVVEWHGLETSSSNLDIREVVSVAQPAGGFPGLYCQSVIASPWLSDNQTILLSSPWYSTQVILAIDIGRGDVYRVTPENDGSSWSILSLYDDYILAARSSFGEPHSLKLGVPRSSSGAKTWEWFDLCNPYLKLSDQVESILSSVSYETMSITAPSDKGLEQHYEAIFVTASRKDSNDAPAKRPLVVVVHGGPHSLYTTSFSKAYAFLVGLGLNLLLVNYRGSLGFGEEILQSLPGKAGHQDVADVLGALDLVVGKGLADSDKVAVLGGSHGGFLSAHLIGQAPDRFVTAAIINPVCNISSMVGTTDIPDWCFVETYGKPCLDAYSDAPSPQDLEKFFLASPIAHINKVKVPSLFLLGAQDRRVPISNGFQYIHALRARGLKVKVIVFPEDAHPIDRPQSEFEVWLNIGTWLKFYLERKGEVPT</sequence>
<feature type="domain" description="Peptidase S9 prolyl oligopeptidase catalytic" evidence="8">
    <location>
        <begin position="601"/>
        <end position="817"/>
    </location>
</feature>
<name>A0A9D4U9W7_ADICA</name>
<evidence type="ECO:0000256" key="6">
    <source>
        <dbReference type="ARBA" id="ARBA00022490"/>
    </source>
</evidence>
<evidence type="ECO:0000256" key="3">
    <source>
        <dbReference type="ARBA" id="ARBA00010040"/>
    </source>
</evidence>
<dbReference type="InterPro" id="IPR001375">
    <property type="entry name" value="Peptidase_S9_cat"/>
</dbReference>
<keyword evidence="11" id="KW-1185">Reference proteome</keyword>
<dbReference type="GO" id="GO:0006508">
    <property type="term" value="P:proteolysis"/>
    <property type="evidence" value="ECO:0007669"/>
    <property type="project" value="InterPro"/>
</dbReference>
<dbReference type="PROSITE" id="PS00708">
    <property type="entry name" value="PRO_ENDOPEP_SER"/>
    <property type="match status" value="1"/>
</dbReference>
<evidence type="ECO:0000256" key="1">
    <source>
        <dbReference type="ARBA" id="ARBA00000721"/>
    </source>
</evidence>
<comment type="subunit">
    <text evidence="4">Homotetramer.</text>
</comment>
<evidence type="ECO:0000256" key="5">
    <source>
        <dbReference type="ARBA" id="ARBA00012917"/>
    </source>
</evidence>
<dbReference type="Proteomes" id="UP000886520">
    <property type="component" value="Chromosome 20"/>
</dbReference>
<evidence type="ECO:0000256" key="4">
    <source>
        <dbReference type="ARBA" id="ARBA00011881"/>
    </source>
</evidence>
<dbReference type="AlphaFoldDB" id="A0A9D4U9W7"/>
<gene>
    <name evidence="10" type="ORF">GOP47_0020540</name>
</gene>
<evidence type="ECO:0000259" key="8">
    <source>
        <dbReference type="Pfam" id="PF00326"/>
    </source>
</evidence>
<accession>A0A9D4U9W7</accession>
<dbReference type="FunFam" id="3.40.50.1820:FF:000146">
    <property type="entry name" value="Acylamino-acid-releasing enzyme"/>
    <property type="match status" value="1"/>
</dbReference>
<evidence type="ECO:0000313" key="11">
    <source>
        <dbReference type="Proteomes" id="UP000886520"/>
    </source>
</evidence>
<dbReference type="OrthoDB" id="416344at2759"/>
<proteinExistence type="inferred from homology"/>
<dbReference type="SUPFAM" id="SSF53474">
    <property type="entry name" value="alpha/beta-Hydrolases"/>
    <property type="match status" value="1"/>
</dbReference>